<organism evidence="3 4">
    <name type="scientific">Dendrothele bispora (strain CBS 962.96)</name>
    <dbReference type="NCBI Taxonomy" id="1314807"/>
    <lineage>
        <taxon>Eukaryota</taxon>
        <taxon>Fungi</taxon>
        <taxon>Dikarya</taxon>
        <taxon>Basidiomycota</taxon>
        <taxon>Agaricomycotina</taxon>
        <taxon>Agaricomycetes</taxon>
        <taxon>Agaricomycetidae</taxon>
        <taxon>Agaricales</taxon>
        <taxon>Agaricales incertae sedis</taxon>
        <taxon>Dendrothele</taxon>
    </lineage>
</organism>
<accession>A0A4S8KJG1</accession>
<keyword evidence="2" id="KW-0732">Signal</keyword>
<name>A0A4S8KJG1_DENBC</name>
<dbReference type="Pfam" id="PF09435">
    <property type="entry name" value="DUF2015"/>
    <property type="match status" value="1"/>
</dbReference>
<dbReference type="Proteomes" id="UP000297245">
    <property type="component" value="Unassembled WGS sequence"/>
</dbReference>
<gene>
    <name evidence="3" type="ORF">K435DRAFT_706849</name>
</gene>
<dbReference type="AlphaFoldDB" id="A0A4S8KJG1"/>
<dbReference type="PANTHER" id="PTHR28023">
    <property type="entry name" value="UPF0357 PROTEIN YCL012C"/>
    <property type="match status" value="1"/>
</dbReference>
<protein>
    <submittedName>
        <fullName evidence="3">Uncharacterized protein</fullName>
    </submittedName>
</protein>
<dbReference type="InterPro" id="IPR018559">
    <property type="entry name" value="DUF2015"/>
</dbReference>
<comment type="similarity">
    <text evidence="1">Belongs to the UPF0357 family.</text>
</comment>
<proteinExistence type="inferred from homology"/>
<evidence type="ECO:0000256" key="1">
    <source>
        <dbReference type="ARBA" id="ARBA00008325"/>
    </source>
</evidence>
<feature type="non-terminal residue" evidence="3">
    <location>
        <position position="1"/>
    </location>
</feature>
<reference evidence="3 4" key="1">
    <citation type="journal article" date="2019" name="Nat. Ecol. Evol.">
        <title>Megaphylogeny resolves global patterns of mushroom evolution.</title>
        <authorList>
            <person name="Varga T."/>
            <person name="Krizsan K."/>
            <person name="Foldi C."/>
            <person name="Dima B."/>
            <person name="Sanchez-Garcia M."/>
            <person name="Sanchez-Ramirez S."/>
            <person name="Szollosi G.J."/>
            <person name="Szarkandi J.G."/>
            <person name="Papp V."/>
            <person name="Albert L."/>
            <person name="Andreopoulos W."/>
            <person name="Angelini C."/>
            <person name="Antonin V."/>
            <person name="Barry K.W."/>
            <person name="Bougher N.L."/>
            <person name="Buchanan P."/>
            <person name="Buyck B."/>
            <person name="Bense V."/>
            <person name="Catcheside P."/>
            <person name="Chovatia M."/>
            <person name="Cooper J."/>
            <person name="Damon W."/>
            <person name="Desjardin D."/>
            <person name="Finy P."/>
            <person name="Geml J."/>
            <person name="Haridas S."/>
            <person name="Hughes K."/>
            <person name="Justo A."/>
            <person name="Karasinski D."/>
            <person name="Kautmanova I."/>
            <person name="Kiss B."/>
            <person name="Kocsube S."/>
            <person name="Kotiranta H."/>
            <person name="LaButti K.M."/>
            <person name="Lechner B.E."/>
            <person name="Liimatainen K."/>
            <person name="Lipzen A."/>
            <person name="Lukacs Z."/>
            <person name="Mihaltcheva S."/>
            <person name="Morgado L.N."/>
            <person name="Niskanen T."/>
            <person name="Noordeloos M.E."/>
            <person name="Ohm R.A."/>
            <person name="Ortiz-Santana B."/>
            <person name="Ovrebo C."/>
            <person name="Racz N."/>
            <person name="Riley R."/>
            <person name="Savchenko A."/>
            <person name="Shiryaev A."/>
            <person name="Soop K."/>
            <person name="Spirin V."/>
            <person name="Szebenyi C."/>
            <person name="Tomsovsky M."/>
            <person name="Tulloss R.E."/>
            <person name="Uehling J."/>
            <person name="Grigoriev I.V."/>
            <person name="Vagvolgyi C."/>
            <person name="Papp T."/>
            <person name="Martin F.M."/>
            <person name="Miettinen O."/>
            <person name="Hibbett D.S."/>
            <person name="Nagy L.G."/>
        </authorList>
    </citation>
    <scope>NUCLEOTIDE SEQUENCE [LARGE SCALE GENOMIC DNA]</scope>
    <source>
        <strain evidence="3 4">CBS 962.96</strain>
    </source>
</reference>
<keyword evidence="4" id="KW-1185">Reference proteome</keyword>
<evidence type="ECO:0000313" key="3">
    <source>
        <dbReference type="EMBL" id="THU75587.1"/>
    </source>
</evidence>
<evidence type="ECO:0000256" key="2">
    <source>
        <dbReference type="ARBA" id="ARBA00022729"/>
    </source>
</evidence>
<sequence length="70" mass="7725">SSSPFDIKSDMLGGDSRTCLDEGGAQEVRDIMSKERVNFDQTRLICQSRILAVNGIIPSGTSFCPFYLYS</sequence>
<evidence type="ECO:0000313" key="4">
    <source>
        <dbReference type="Proteomes" id="UP000297245"/>
    </source>
</evidence>
<dbReference type="EMBL" id="ML181840">
    <property type="protein sequence ID" value="THU75587.1"/>
    <property type="molecule type" value="Genomic_DNA"/>
</dbReference>
<dbReference type="OrthoDB" id="447314at2759"/>
<dbReference type="PANTHER" id="PTHR28023:SF1">
    <property type="entry name" value="UPF0357 PROTEIN YCL012C"/>
    <property type="match status" value="1"/>
</dbReference>